<feature type="compositionally biased region" description="Basic residues" evidence="1">
    <location>
        <begin position="63"/>
        <end position="72"/>
    </location>
</feature>
<dbReference type="AlphaFoldDB" id="A0AAV1S1A1"/>
<dbReference type="EMBL" id="CAWUPB010001160">
    <property type="protein sequence ID" value="CAK7342299.1"/>
    <property type="molecule type" value="Genomic_DNA"/>
</dbReference>
<keyword evidence="3" id="KW-1185">Reference proteome</keyword>
<evidence type="ECO:0000256" key="1">
    <source>
        <dbReference type="SAM" id="MobiDB-lite"/>
    </source>
</evidence>
<evidence type="ECO:0000313" key="3">
    <source>
        <dbReference type="Proteomes" id="UP001314170"/>
    </source>
</evidence>
<dbReference type="Proteomes" id="UP001314170">
    <property type="component" value="Unassembled WGS sequence"/>
</dbReference>
<feature type="compositionally biased region" description="Polar residues" evidence="1">
    <location>
        <begin position="50"/>
        <end position="60"/>
    </location>
</feature>
<name>A0AAV1S1A1_9ROSI</name>
<reference evidence="2 3" key="1">
    <citation type="submission" date="2024-01" db="EMBL/GenBank/DDBJ databases">
        <authorList>
            <person name="Waweru B."/>
        </authorList>
    </citation>
    <scope>NUCLEOTIDE SEQUENCE [LARGE SCALE GENOMIC DNA]</scope>
</reference>
<feature type="region of interest" description="Disordered" evidence="1">
    <location>
        <begin position="17"/>
        <end position="72"/>
    </location>
</feature>
<feature type="compositionally biased region" description="Low complexity" evidence="1">
    <location>
        <begin position="39"/>
        <end position="49"/>
    </location>
</feature>
<protein>
    <submittedName>
        <fullName evidence="2">Uncharacterized protein</fullName>
    </submittedName>
</protein>
<proteinExistence type="predicted"/>
<sequence>MGADMDETKPNVVKLIVIHTPQQHSRQTRRRGSRDEGKPSLPSPSKAKSQNLPGYHNSQDMQRKKKAVALAR</sequence>
<organism evidence="2 3">
    <name type="scientific">Dovyalis caffra</name>
    <dbReference type="NCBI Taxonomy" id="77055"/>
    <lineage>
        <taxon>Eukaryota</taxon>
        <taxon>Viridiplantae</taxon>
        <taxon>Streptophyta</taxon>
        <taxon>Embryophyta</taxon>
        <taxon>Tracheophyta</taxon>
        <taxon>Spermatophyta</taxon>
        <taxon>Magnoliopsida</taxon>
        <taxon>eudicotyledons</taxon>
        <taxon>Gunneridae</taxon>
        <taxon>Pentapetalae</taxon>
        <taxon>rosids</taxon>
        <taxon>fabids</taxon>
        <taxon>Malpighiales</taxon>
        <taxon>Salicaceae</taxon>
        <taxon>Flacourtieae</taxon>
        <taxon>Dovyalis</taxon>
    </lineage>
</organism>
<comment type="caution">
    <text evidence="2">The sequence shown here is derived from an EMBL/GenBank/DDBJ whole genome shotgun (WGS) entry which is preliminary data.</text>
</comment>
<accession>A0AAV1S1A1</accession>
<evidence type="ECO:0000313" key="2">
    <source>
        <dbReference type="EMBL" id="CAK7342299.1"/>
    </source>
</evidence>
<gene>
    <name evidence="2" type="ORF">DCAF_LOCUS16722</name>
</gene>